<evidence type="ECO:0000256" key="2">
    <source>
        <dbReference type="ARBA" id="ARBA00012438"/>
    </source>
</evidence>
<dbReference type="PROSITE" id="PS50110">
    <property type="entry name" value="RESPONSE_REGULATORY"/>
    <property type="match status" value="1"/>
</dbReference>
<dbReference type="InterPro" id="IPR011102">
    <property type="entry name" value="Sig_transdc_His_kinase_HWE"/>
</dbReference>
<accession>A0A420EIX1</accession>
<evidence type="ECO:0000256" key="1">
    <source>
        <dbReference type="ARBA" id="ARBA00000085"/>
    </source>
</evidence>
<dbReference type="InterPro" id="IPR029016">
    <property type="entry name" value="GAF-like_dom_sf"/>
</dbReference>
<dbReference type="SMART" id="SM00448">
    <property type="entry name" value="REC"/>
    <property type="match status" value="1"/>
</dbReference>
<evidence type="ECO:0000313" key="16">
    <source>
        <dbReference type="EMBL" id="RKF20614.1"/>
    </source>
</evidence>
<keyword evidence="3" id="KW-0600">Photoreceptor protein</keyword>
<dbReference type="Proteomes" id="UP000284395">
    <property type="component" value="Unassembled WGS sequence"/>
</dbReference>
<dbReference type="Gene3D" id="3.40.50.2300">
    <property type="match status" value="1"/>
</dbReference>
<evidence type="ECO:0000256" key="6">
    <source>
        <dbReference type="ARBA" id="ARBA00022679"/>
    </source>
</evidence>
<evidence type="ECO:0000259" key="14">
    <source>
        <dbReference type="PROSITE" id="PS50046"/>
    </source>
</evidence>
<evidence type="ECO:0000256" key="9">
    <source>
        <dbReference type="ARBA" id="ARBA00022840"/>
    </source>
</evidence>
<dbReference type="Pfam" id="PF00072">
    <property type="entry name" value="Response_reg"/>
    <property type="match status" value="1"/>
</dbReference>
<dbReference type="AlphaFoldDB" id="A0A420EIX1"/>
<keyword evidence="10" id="KW-0157">Chromophore</keyword>
<dbReference type="SUPFAM" id="SSF52172">
    <property type="entry name" value="CheY-like"/>
    <property type="match status" value="1"/>
</dbReference>
<dbReference type="InterPro" id="IPR013654">
    <property type="entry name" value="PAS_2"/>
</dbReference>
<dbReference type="InterPro" id="IPR016132">
    <property type="entry name" value="Phyto_chromo_attachment"/>
</dbReference>
<dbReference type="Pfam" id="PF07536">
    <property type="entry name" value="HWE_HK"/>
    <property type="match status" value="1"/>
</dbReference>
<dbReference type="SUPFAM" id="SSF55781">
    <property type="entry name" value="GAF domain-like"/>
    <property type="match status" value="2"/>
</dbReference>
<dbReference type="InterPro" id="IPR013515">
    <property type="entry name" value="Phytochrome_cen-reg"/>
</dbReference>
<dbReference type="SMART" id="SM00911">
    <property type="entry name" value="HWE_HK"/>
    <property type="match status" value="1"/>
</dbReference>
<gene>
    <name evidence="16" type="ORF">D6851_10785</name>
</gene>
<feature type="domain" description="Phytochrome chromophore attachment site" evidence="14">
    <location>
        <begin position="144"/>
        <end position="301"/>
    </location>
</feature>
<dbReference type="SMART" id="SM00065">
    <property type="entry name" value="GAF"/>
    <property type="match status" value="1"/>
</dbReference>
<evidence type="ECO:0000256" key="4">
    <source>
        <dbReference type="ARBA" id="ARBA00022553"/>
    </source>
</evidence>
<dbReference type="InterPro" id="IPR009219">
    <property type="entry name" value="Bactrphtchr_CheY"/>
</dbReference>
<keyword evidence="8" id="KW-0418">Kinase</keyword>
<evidence type="ECO:0000256" key="11">
    <source>
        <dbReference type="ARBA" id="ARBA00023170"/>
    </source>
</evidence>
<evidence type="ECO:0000259" key="15">
    <source>
        <dbReference type="PROSITE" id="PS50110"/>
    </source>
</evidence>
<dbReference type="GO" id="GO:0004673">
    <property type="term" value="F:protein histidine kinase activity"/>
    <property type="evidence" value="ECO:0007669"/>
    <property type="project" value="UniProtKB-EC"/>
</dbReference>
<dbReference type="EMBL" id="RAPF01000005">
    <property type="protein sequence ID" value="RKF20614.1"/>
    <property type="molecule type" value="Genomic_DNA"/>
</dbReference>
<feature type="modified residue" description="4-aspartylphosphate" evidence="12">
    <location>
        <position position="799"/>
    </location>
</feature>
<dbReference type="InterPro" id="IPR001789">
    <property type="entry name" value="Sig_transdc_resp-reg_receiver"/>
</dbReference>
<keyword evidence="17" id="KW-1185">Reference proteome</keyword>
<keyword evidence="6" id="KW-0808">Transferase</keyword>
<evidence type="ECO:0000256" key="10">
    <source>
        <dbReference type="ARBA" id="ARBA00022991"/>
    </source>
</evidence>
<dbReference type="PROSITE" id="PS50046">
    <property type="entry name" value="PHYTOCHROME_2"/>
    <property type="match status" value="1"/>
</dbReference>
<keyword evidence="7" id="KW-0547">Nucleotide-binding</keyword>
<proteinExistence type="predicted"/>
<evidence type="ECO:0000256" key="12">
    <source>
        <dbReference type="PROSITE-ProRule" id="PRU00169"/>
    </source>
</evidence>
<dbReference type="Pfam" id="PF00360">
    <property type="entry name" value="PHY"/>
    <property type="match status" value="1"/>
</dbReference>
<dbReference type="Gene3D" id="3.30.450.270">
    <property type="match status" value="1"/>
</dbReference>
<dbReference type="InterPro" id="IPR011006">
    <property type="entry name" value="CheY-like_superfamily"/>
</dbReference>
<dbReference type="PANTHER" id="PTHR41523:SF8">
    <property type="entry name" value="ETHYLENE RESPONSE SENSOR PROTEIN"/>
    <property type="match status" value="1"/>
</dbReference>
<organism evidence="16 17">
    <name type="scientific">Altericroceibacterium spongiae</name>
    <dbReference type="NCBI Taxonomy" id="2320269"/>
    <lineage>
        <taxon>Bacteria</taxon>
        <taxon>Pseudomonadati</taxon>
        <taxon>Pseudomonadota</taxon>
        <taxon>Alphaproteobacteria</taxon>
        <taxon>Sphingomonadales</taxon>
        <taxon>Erythrobacteraceae</taxon>
        <taxon>Altericroceibacterium</taxon>
    </lineage>
</organism>
<dbReference type="GO" id="GO:0000160">
    <property type="term" value="P:phosphorelay signal transduction system"/>
    <property type="evidence" value="ECO:0007669"/>
    <property type="project" value="InterPro"/>
</dbReference>
<evidence type="ECO:0000256" key="7">
    <source>
        <dbReference type="ARBA" id="ARBA00022741"/>
    </source>
</evidence>
<dbReference type="InterPro" id="IPR003018">
    <property type="entry name" value="GAF"/>
</dbReference>
<dbReference type="GO" id="GO:0009584">
    <property type="term" value="P:detection of visible light"/>
    <property type="evidence" value="ECO:0007669"/>
    <property type="project" value="InterPro"/>
</dbReference>
<evidence type="ECO:0000313" key="17">
    <source>
        <dbReference type="Proteomes" id="UP000284395"/>
    </source>
</evidence>
<dbReference type="InterPro" id="IPR001294">
    <property type="entry name" value="Phytochrome"/>
</dbReference>
<dbReference type="InterPro" id="IPR035965">
    <property type="entry name" value="PAS-like_dom_sf"/>
</dbReference>
<dbReference type="RefSeq" id="WP_120324911.1">
    <property type="nucleotide sequence ID" value="NZ_RAPF01000005.1"/>
</dbReference>
<comment type="catalytic activity">
    <reaction evidence="1">
        <text>ATP + protein L-histidine = ADP + protein N-phospho-L-histidine.</text>
        <dbReference type="EC" id="2.7.13.3"/>
    </reaction>
</comment>
<dbReference type="InterPro" id="IPR043150">
    <property type="entry name" value="Phytochrome_PHY_sf"/>
</dbReference>
<keyword evidence="5" id="KW-0716">Sensory transduction</keyword>
<name>A0A420EIX1_9SPHN</name>
<dbReference type="SUPFAM" id="SSF55785">
    <property type="entry name" value="PYP-like sensor domain (PAS domain)"/>
    <property type="match status" value="1"/>
</dbReference>
<feature type="domain" description="Response regulatory" evidence="15">
    <location>
        <begin position="749"/>
        <end position="860"/>
    </location>
</feature>
<evidence type="ECO:0000256" key="5">
    <source>
        <dbReference type="ARBA" id="ARBA00022606"/>
    </source>
</evidence>
<dbReference type="PRINTS" id="PR01033">
    <property type="entry name" value="PHYTOCHROME"/>
</dbReference>
<dbReference type="Gene3D" id="3.30.450.40">
    <property type="match status" value="1"/>
</dbReference>
<dbReference type="PIRSF" id="PIRSF036397">
    <property type="entry name" value="Bactrphtchrm_rec"/>
    <property type="match status" value="1"/>
</dbReference>
<keyword evidence="4 12" id="KW-0597">Phosphoprotein</keyword>
<evidence type="ECO:0000256" key="13">
    <source>
        <dbReference type="SAM" id="MobiDB-lite"/>
    </source>
</evidence>
<evidence type="ECO:0000256" key="3">
    <source>
        <dbReference type="ARBA" id="ARBA00022543"/>
    </source>
</evidence>
<dbReference type="Pfam" id="PF08446">
    <property type="entry name" value="PAS_2"/>
    <property type="match status" value="1"/>
</dbReference>
<evidence type="ECO:0000256" key="8">
    <source>
        <dbReference type="ARBA" id="ARBA00022777"/>
    </source>
</evidence>
<dbReference type="EC" id="2.7.13.3" evidence="2"/>
<dbReference type="OrthoDB" id="136506at2"/>
<comment type="caution">
    <text evidence="16">The sequence shown here is derived from an EMBL/GenBank/DDBJ whole genome shotgun (WGS) entry which is preliminary data.</text>
</comment>
<sequence length="868" mass="96403">MTDLHDYEVNLTNCDREPIHKLGRIQPFGALIAVTSDWIVAHRSTNIGTFLQRSVPAIGDRLQDHLSATSFERLVKVLSGAGEEDAQERVFGLDLQGNGTHFDVAMHVQGSLSIIEIEPHDEDGMADLTNSLRPIMARLEGADTAAELCKQAARQMKRLLGFDRVMVYRFHPDQSGEVVAEAREPQLESFLNLRYPKSDIPQQARKLYLRNLFRIIADVESEPVPIEPARSITGEELDLSLSTLRAVSPIHIEYLRNMGVGASLSISIVIDGKLWGLFACHHYGPRVLPYSLRTVAELFSQLFSFKLEIALARAGSILKERGRQLHDRLMSRLAGGTALVEELNTVDEVIGDVIPHDGASAFIEDAYSARGHAPTEEQFRQLIPSLNTATTSQIIETDNLSAMVPTAADFADKAVGALIIPVSRRPRDYIVLWRRELPQVVTWAGNPQKPVETGPHGDRLTPRKSFEAWQESVSGRSAPWTEEELTIAERLRVTLLEIIIRVTDEAIEERRRAQQQQDLLIAELNHRVRNILTLIRGLVSQSQADAHSVQSYAEIIGSRIRALAMAHDNITREQWESASLHELIRQEAEAYLSGKHDRVIITGEDRLLAPEAYTVIALVLHEMMTNSAKYGSLCDSAGRLELHTEVHSNGDYRLHWKEVGGPPVQPPKRKGFGTTIIERSIPFELKGDAQIDYKLTGVEAEFCIPAKFVSRAKRGKVESSSQDVTLPSGLKRPAPNRKNKTKDSALPEHVLLVEDNMIIAMDAEEALQRLGVARVTIASGTTRALQVIREETIDFALLDFNLGSESSETIAEALGSADIPFCFATGYGESITQMSETNALGVLKKPYSDSDIKALLDRVWLKSEKVAD</sequence>
<feature type="region of interest" description="Disordered" evidence="13">
    <location>
        <begin position="720"/>
        <end position="743"/>
    </location>
</feature>
<dbReference type="PANTHER" id="PTHR41523">
    <property type="entry name" value="TWO-COMPONENT SYSTEM SENSOR PROTEIN"/>
    <property type="match status" value="1"/>
</dbReference>
<dbReference type="GO" id="GO:0009881">
    <property type="term" value="F:photoreceptor activity"/>
    <property type="evidence" value="ECO:0007669"/>
    <property type="project" value="UniProtKB-KW"/>
</dbReference>
<keyword evidence="9" id="KW-0067">ATP-binding</keyword>
<keyword evidence="11" id="KW-0675">Receptor</keyword>
<protein>
    <recommendedName>
        <fullName evidence="2">histidine kinase</fullName>
        <ecNumber evidence="2">2.7.13.3</ecNumber>
    </recommendedName>
</protein>
<dbReference type="Gene3D" id="3.30.450.20">
    <property type="entry name" value="PAS domain"/>
    <property type="match status" value="1"/>
</dbReference>
<dbReference type="GO" id="GO:0006355">
    <property type="term" value="P:regulation of DNA-templated transcription"/>
    <property type="evidence" value="ECO:0007669"/>
    <property type="project" value="InterPro"/>
</dbReference>
<reference evidence="16 17" key="1">
    <citation type="submission" date="2018-09" db="EMBL/GenBank/DDBJ databases">
        <title>Altererythrobacter spongiae sp. nov., isolated from a marine sponge.</title>
        <authorList>
            <person name="Zhuang L."/>
            <person name="Luo L."/>
        </authorList>
    </citation>
    <scope>NUCLEOTIDE SEQUENCE [LARGE SCALE GENOMIC DNA]</scope>
    <source>
        <strain evidence="16 17">HN-Y73</strain>
    </source>
</reference>
<dbReference type="GO" id="GO:0005524">
    <property type="term" value="F:ATP binding"/>
    <property type="evidence" value="ECO:0007669"/>
    <property type="project" value="UniProtKB-KW"/>
</dbReference>
<dbReference type="Pfam" id="PF01590">
    <property type="entry name" value="GAF"/>
    <property type="match status" value="1"/>
</dbReference>